<reference evidence="1 2" key="1">
    <citation type="journal article" date="2009" name="Nat. Genet.">
        <title>The genome of the cucumber, Cucumis sativus L.</title>
        <authorList>
            <person name="Huang S."/>
            <person name="Li R."/>
            <person name="Zhang Z."/>
            <person name="Li L."/>
            <person name="Gu X."/>
            <person name="Fan W."/>
            <person name="Lucas W.J."/>
            <person name="Wang X."/>
            <person name="Xie B."/>
            <person name="Ni P."/>
            <person name="Ren Y."/>
            <person name="Zhu H."/>
            <person name="Li J."/>
            <person name="Lin K."/>
            <person name="Jin W."/>
            <person name="Fei Z."/>
            <person name="Li G."/>
            <person name="Staub J."/>
            <person name="Kilian A."/>
            <person name="van der Vossen E.A."/>
            <person name="Wu Y."/>
            <person name="Guo J."/>
            <person name="He J."/>
            <person name="Jia Z."/>
            <person name="Ren Y."/>
            <person name="Tian G."/>
            <person name="Lu Y."/>
            <person name="Ruan J."/>
            <person name="Qian W."/>
            <person name="Wang M."/>
            <person name="Huang Q."/>
            <person name="Li B."/>
            <person name="Xuan Z."/>
            <person name="Cao J."/>
            <person name="Asan"/>
            <person name="Wu Z."/>
            <person name="Zhang J."/>
            <person name="Cai Q."/>
            <person name="Bai Y."/>
            <person name="Zhao B."/>
            <person name="Han Y."/>
            <person name="Li Y."/>
            <person name="Li X."/>
            <person name="Wang S."/>
            <person name="Shi Q."/>
            <person name="Liu S."/>
            <person name="Cho W.K."/>
            <person name="Kim J.Y."/>
            <person name="Xu Y."/>
            <person name="Heller-Uszynska K."/>
            <person name="Miao H."/>
            <person name="Cheng Z."/>
            <person name="Zhang S."/>
            <person name="Wu J."/>
            <person name="Yang Y."/>
            <person name="Kang H."/>
            <person name="Li M."/>
            <person name="Liang H."/>
            <person name="Ren X."/>
            <person name="Shi Z."/>
            <person name="Wen M."/>
            <person name="Jian M."/>
            <person name="Yang H."/>
            <person name="Zhang G."/>
            <person name="Yang Z."/>
            <person name="Chen R."/>
            <person name="Liu S."/>
            <person name="Li J."/>
            <person name="Ma L."/>
            <person name="Liu H."/>
            <person name="Zhou Y."/>
            <person name="Zhao J."/>
            <person name="Fang X."/>
            <person name="Li G."/>
            <person name="Fang L."/>
            <person name="Li Y."/>
            <person name="Liu D."/>
            <person name="Zheng H."/>
            <person name="Zhang Y."/>
            <person name="Qin N."/>
            <person name="Li Z."/>
            <person name="Yang G."/>
            <person name="Yang S."/>
            <person name="Bolund L."/>
            <person name="Kristiansen K."/>
            <person name="Zheng H."/>
            <person name="Li S."/>
            <person name="Zhang X."/>
            <person name="Yang H."/>
            <person name="Wang J."/>
            <person name="Sun R."/>
            <person name="Zhang B."/>
            <person name="Jiang S."/>
            <person name="Wang J."/>
            <person name="Du Y."/>
            <person name="Li S."/>
        </authorList>
    </citation>
    <scope>NUCLEOTIDE SEQUENCE [LARGE SCALE GENOMIC DNA]</scope>
    <source>
        <strain evidence="2">cv. 9930</strain>
    </source>
</reference>
<reference evidence="1 2" key="4">
    <citation type="journal article" date="2011" name="BMC Genomics">
        <title>RNA-Seq improves annotation of protein-coding genes in the cucumber genome.</title>
        <authorList>
            <person name="Li Z."/>
            <person name="Zhang Z."/>
            <person name="Yan P."/>
            <person name="Huang S."/>
            <person name="Fei Z."/>
            <person name="Lin K."/>
        </authorList>
    </citation>
    <scope>NUCLEOTIDE SEQUENCE [LARGE SCALE GENOMIC DNA]</scope>
    <source>
        <strain evidence="2">cv. 9930</strain>
    </source>
</reference>
<accession>A0A0A0LRF2</accession>
<dbReference type="AlphaFoldDB" id="A0A0A0LRF2"/>
<reference evidence="1 2" key="3">
    <citation type="journal article" date="2010" name="BMC Genomics">
        <title>Transcriptome sequencing and comparative analysis of cucumber flowers with different sex types.</title>
        <authorList>
            <person name="Guo S."/>
            <person name="Zheng Y."/>
            <person name="Joung J.G."/>
            <person name="Liu S."/>
            <person name="Zhang Z."/>
            <person name="Crasta O.R."/>
            <person name="Sobral B.W."/>
            <person name="Xu Y."/>
            <person name="Huang S."/>
            <person name="Fei Z."/>
        </authorList>
    </citation>
    <scope>NUCLEOTIDE SEQUENCE [LARGE SCALE GENOMIC DNA]</scope>
    <source>
        <strain evidence="2">cv. 9930</strain>
    </source>
</reference>
<dbReference type="Proteomes" id="UP000029981">
    <property type="component" value="Chromosome 1"/>
</dbReference>
<protein>
    <submittedName>
        <fullName evidence="1">Uncharacterized protein</fullName>
    </submittedName>
</protein>
<proteinExistence type="predicted"/>
<name>A0A0A0LRF2_CUCSA</name>
<evidence type="ECO:0000313" key="1">
    <source>
        <dbReference type="EMBL" id="KGN64373.1"/>
    </source>
</evidence>
<reference evidence="1 2" key="2">
    <citation type="journal article" date="2009" name="PLoS ONE">
        <title>An integrated genetic and cytogenetic map of the cucumber genome.</title>
        <authorList>
            <person name="Ren Y."/>
            <person name="Zhang Z."/>
            <person name="Liu J."/>
            <person name="Staub J.E."/>
            <person name="Han Y."/>
            <person name="Cheng Z."/>
            <person name="Li X."/>
            <person name="Lu J."/>
            <person name="Miao H."/>
            <person name="Kang H."/>
            <person name="Xie B."/>
            <person name="Gu X."/>
            <person name="Wang X."/>
            <person name="Du Y."/>
            <person name="Jin W."/>
            <person name="Huang S."/>
        </authorList>
    </citation>
    <scope>NUCLEOTIDE SEQUENCE [LARGE SCALE GENOMIC DNA]</scope>
    <source>
        <strain evidence="2">cv. 9930</strain>
    </source>
</reference>
<dbReference type="EMBL" id="CM002922">
    <property type="protein sequence ID" value="KGN64373.1"/>
    <property type="molecule type" value="Genomic_DNA"/>
</dbReference>
<keyword evidence="2" id="KW-1185">Reference proteome</keyword>
<sequence>MLGRLPLTRREKPEFPLGSAYSRKAFPFSRLVLERKTEARHSGTSPFFIKRSPKKLVEASHESRGKLSVS</sequence>
<dbReference type="Gramene" id="KGN64373">
    <property type="protein sequence ID" value="KGN64373"/>
    <property type="gene ID" value="Csa_1G050120"/>
</dbReference>
<organism evidence="1 2">
    <name type="scientific">Cucumis sativus</name>
    <name type="common">Cucumber</name>
    <dbReference type="NCBI Taxonomy" id="3659"/>
    <lineage>
        <taxon>Eukaryota</taxon>
        <taxon>Viridiplantae</taxon>
        <taxon>Streptophyta</taxon>
        <taxon>Embryophyta</taxon>
        <taxon>Tracheophyta</taxon>
        <taxon>Spermatophyta</taxon>
        <taxon>Magnoliopsida</taxon>
        <taxon>eudicotyledons</taxon>
        <taxon>Gunneridae</taxon>
        <taxon>Pentapetalae</taxon>
        <taxon>rosids</taxon>
        <taxon>fabids</taxon>
        <taxon>Cucurbitales</taxon>
        <taxon>Cucurbitaceae</taxon>
        <taxon>Benincaseae</taxon>
        <taxon>Cucumis</taxon>
    </lineage>
</organism>
<evidence type="ECO:0000313" key="2">
    <source>
        <dbReference type="Proteomes" id="UP000029981"/>
    </source>
</evidence>
<gene>
    <name evidence="1" type="ORF">Csa_1G050120</name>
</gene>